<evidence type="ECO:0000313" key="2">
    <source>
        <dbReference type="EMBL" id="MBD1546508.1"/>
    </source>
</evidence>
<reference evidence="2" key="1">
    <citation type="submission" date="2020-05" db="EMBL/GenBank/DDBJ databases">
        <title>Identification of trans-AT polyketide cluster in two marine bacteria, producers of a novel glutaramide-containing polyketide sesbanimide D and analogs.</title>
        <authorList>
            <person name="Kacar D."/>
            <person name="Rodriguez P."/>
            <person name="Canedo L."/>
            <person name="Gonzalez E."/>
            <person name="Galan B."/>
            <person name="De La Calle F."/>
            <person name="Garcia J.L."/>
        </authorList>
    </citation>
    <scope>NUCLEOTIDE SEQUENCE</scope>
    <source>
        <strain evidence="2">PHM038</strain>
    </source>
</reference>
<dbReference type="CDD" id="cd06121">
    <property type="entry name" value="cupin_YML079wp"/>
    <property type="match status" value="1"/>
</dbReference>
<organism evidence="2 3">
    <name type="scientific">Roseibium aggregatum</name>
    <dbReference type="NCBI Taxonomy" id="187304"/>
    <lineage>
        <taxon>Bacteria</taxon>
        <taxon>Pseudomonadati</taxon>
        <taxon>Pseudomonadota</taxon>
        <taxon>Alphaproteobacteria</taxon>
        <taxon>Hyphomicrobiales</taxon>
        <taxon>Stappiaceae</taxon>
        <taxon>Roseibium</taxon>
    </lineage>
</organism>
<dbReference type="InterPro" id="IPR014710">
    <property type="entry name" value="RmlC-like_jellyroll"/>
</dbReference>
<dbReference type="AlphaFoldDB" id="A0A926P046"/>
<gene>
    <name evidence="2" type="ORF">HK439_09555</name>
</gene>
<dbReference type="InterPro" id="IPR011051">
    <property type="entry name" value="RmlC_Cupin_sf"/>
</dbReference>
<feature type="domain" description="DUF985" evidence="1">
    <location>
        <begin position="13"/>
        <end position="141"/>
    </location>
</feature>
<dbReference type="Gene3D" id="2.60.120.10">
    <property type="entry name" value="Jelly Rolls"/>
    <property type="match status" value="1"/>
</dbReference>
<name>A0A926P046_9HYPH</name>
<protein>
    <submittedName>
        <fullName evidence="2">Cupin domain-containing protein</fullName>
    </submittedName>
</protein>
<sequence length="152" mass="16433">MPGHTKSDLTADQVVKLLNMQPHPEGGFYVETFRDEVTDVNGRAASTLIYFLLPEGVTSRWHKVDAVETWHHYAGAPLELSISTDGKAVDVLTLGADLAAGQRPQGIVPRDGWQQARSLGAWTLVGCTVAPGFQFEGFEMAPEGWEPGQGTA</sequence>
<dbReference type="InterPro" id="IPR009327">
    <property type="entry name" value="Cupin_DUF985"/>
</dbReference>
<proteinExistence type="predicted"/>
<dbReference type="SUPFAM" id="SSF51182">
    <property type="entry name" value="RmlC-like cupins"/>
    <property type="match status" value="1"/>
</dbReference>
<dbReference type="RefSeq" id="WP_190291176.1">
    <property type="nucleotide sequence ID" value="NZ_JABFCZ010000009.1"/>
</dbReference>
<dbReference type="EMBL" id="JABFCZ010000009">
    <property type="protein sequence ID" value="MBD1546508.1"/>
    <property type="molecule type" value="Genomic_DNA"/>
</dbReference>
<dbReference type="PANTHER" id="PTHR33387">
    <property type="entry name" value="RMLC-LIKE JELLY ROLL FOLD PROTEIN"/>
    <property type="match status" value="1"/>
</dbReference>
<dbReference type="InterPro" id="IPR039935">
    <property type="entry name" value="YML079W-like"/>
</dbReference>
<comment type="caution">
    <text evidence="2">The sequence shown here is derived from an EMBL/GenBank/DDBJ whole genome shotgun (WGS) entry which is preliminary data.</text>
</comment>
<dbReference type="Proteomes" id="UP000598467">
    <property type="component" value="Unassembled WGS sequence"/>
</dbReference>
<evidence type="ECO:0000259" key="1">
    <source>
        <dbReference type="Pfam" id="PF06172"/>
    </source>
</evidence>
<dbReference type="Pfam" id="PF06172">
    <property type="entry name" value="Cupin_5"/>
    <property type="match status" value="1"/>
</dbReference>
<dbReference type="PANTHER" id="PTHR33387:SF3">
    <property type="entry name" value="DUF985 DOMAIN-CONTAINING PROTEIN"/>
    <property type="match status" value="1"/>
</dbReference>
<accession>A0A926P046</accession>
<evidence type="ECO:0000313" key="3">
    <source>
        <dbReference type="Proteomes" id="UP000598467"/>
    </source>
</evidence>